<name>A0A1I0YCL3_9CELL</name>
<dbReference type="STRING" id="988821.SAMN05421867_1076"/>
<evidence type="ECO:0000313" key="2">
    <source>
        <dbReference type="Proteomes" id="UP000199012"/>
    </source>
</evidence>
<reference evidence="1 2" key="1">
    <citation type="submission" date="2016-10" db="EMBL/GenBank/DDBJ databases">
        <authorList>
            <person name="de Groot N.N."/>
        </authorList>
    </citation>
    <scope>NUCLEOTIDE SEQUENCE [LARGE SCALE GENOMIC DNA]</scope>
    <source>
        <strain evidence="1 2">CGMCC 4.6945</strain>
    </source>
</reference>
<proteinExistence type="predicted"/>
<dbReference type="OrthoDB" id="5363652at2"/>
<protein>
    <submittedName>
        <fullName evidence="1">Abortive infection bacteriophage resistance protein</fullName>
    </submittedName>
</protein>
<evidence type="ECO:0000313" key="1">
    <source>
        <dbReference type="EMBL" id="SFB10220.1"/>
    </source>
</evidence>
<dbReference type="InterPro" id="IPR011664">
    <property type="entry name" value="Abi_system_AbiD/AbiF-like"/>
</dbReference>
<accession>A0A1I0YCL3</accession>
<dbReference type="Proteomes" id="UP000199012">
    <property type="component" value="Unassembled WGS sequence"/>
</dbReference>
<sequence>MSVTFVPYEKPYLTVDEQLDLLQTRGLDLGDRADAVAWLRRVGYYRLSGYWYPFRESRKPADGPREILDTFVPGTTLTMVTDLYEYDRKLRLLVLDGIERVEVAVRFHVGHVLGRRGAFAHADPEAMSDEFAGKAPSRPPALAHWMSSDHATWLKRRADEERRSKADFVKHFQAKYGPPLPVWVVTEILDFGGLSMLYAGMLQRDRDEVAAALDLFDASGAGNSGALKDWLKNITYIRNVCAHHGRLWNVNVTERLSPSKLRPFSELSHISRSGATSRLYPTLAILSLLTRRIHPGDDWAGRMAALVGQLPADRTEAEMGFPHSWRDLSAWSTDSSVRHEFEHRREDSDK</sequence>
<organism evidence="1 2">
    <name type="scientific">Cellulomonas marina</name>
    <dbReference type="NCBI Taxonomy" id="988821"/>
    <lineage>
        <taxon>Bacteria</taxon>
        <taxon>Bacillati</taxon>
        <taxon>Actinomycetota</taxon>
        <taxon>Actinomycetes</taxon>
        <taxon>Micrococcales</taxon>
        <taxon>Cellulomonadaceae</taxon>
        <taxon>Cellulomonas</taxon>
    </lineage>
</organism>
<dbReference type="Pfam" id="PF07751">
    <property type="entry name" value="Abi_2"/>
    <property type="match status" value="1"/>
</dbReference>
<keyword evidence="2" id="KW-1185">Reference proteome</keyword>
<dbReference type="EMBL" id="FOKA01000007">
    <property type="protein sequence ID" value="SFB10220.1"/>
    <property type="molecule type" value="Genomic_DNA"/>
</dbReference>
<gene>
    <name evidence="1" type="ORF">SAMN05421867_1076</name>
</gene>
<dbReference type="AlphaFoldDB" id="A0A1I0YCL3"/>